<dbReference type="SUPFAM" id="SSF53448">
    <property type="entry name" value="Nucleotide-diphospho-sugar transferases"/>
    <property type="match status" value="1"/>
</dbReference>
<evidence type="ECO:0000313" key="2">
    <source>
        <dbReference type="EMBL" id="KKN20622.1"/>
    </source>
</evidence>
<evidence type="ECO:0000259" key="1">
    <source>
        <dbReference type="Pfam" id="PF00535"/>
    </source>
</evidence>
<proteinExistence type="predicted"/>
<reference evidence="2" key="1">
    <citation type="journal article" date="2015" name="Nature">
        <title>Complex archaea that bridge the gap between prokaryotes and eukaryotes.</title>
        <authorList>
            <person name="Spang A."/>
            <person name="Saw J.H."/>
            <person name="Jorgensen S.L."/>
            <person name="Zaremba-Niedzwiedzka K."/>
            <person name="Martijn J."/>
            <person name="Lind A.E."/>
            <person name="van Eijk R."/>
            <person name="Schleper C."/>
            <person name="Guy L."/>
            <person name="Ettema T.J."/>
        </authorList>
    </citation>
    <scope>NUCLEOTIDE SEQUENCE</scope>
</reference>
<protein>
    <recommendedName>
        <fullName evidence="1">Glycosyltransferase 2-like domain-containing protein</fullName>
    </recommendedName>
</protein>
<dbReference type="CDD" id="cd04186">
    <property type="entry name" value="GT_2_like_c"/>
    <property type="match status" value="1"/>
</dbReference>
<dbReference type="EMBL" id="LAZR01003224">
    <property type="protein sequence ID" value="KKN20622.1"/>
    <property type="molecule type" value="Genomic_DNA"/>
</dbReference>
<dbReference type="Pfam" id="PF00535">
    <property type="entry name" value="Glycos_transf_2"/>
    <property type="match status" value="1"/>
</dbReference>
<dbReference type="PANTHER" id="PTHR43179">
    <property type="entry name" value="RHAMNOSYLTRANSFERASE WBBL"/>
    <property type="match status" value="1"/>
</dbReference>
<organism evidence="2">
    <name type="scientific">marine sediment metagenome</name>
    <dbReference type="NCBI Taxonomy" id="412755"/>
    <lineage>
        <taxon>unclassified sequences</taxon>
        <taxon>metagenomes</taxon>
        <taxon>ecological metagenomes</taxon>
    </lineage>
</organism>
<dbReference type="PANTHER" id="PTHR43179:SF7">
    <property type="entry name" value="RHAMNOSYLTRANSFERASE WBBL"/>
    <property type="match status" value="1"/>
</dbReference>
<comment type="caution">
    <text evidence="2">The sequence shown here is derived from an EMBL/GenBank/DDBJ whole genome shotgun (WGS) entry which is preliminary data.</text>
</comment>
<dbReference type="InterPro" id="IPR001173">
    <property type="entry name" value="Glyco_trans_2-like"/>
</dbReference>
<sequence length="328" mass="37151">MIVHCISAEKLSARYAKELTVIVVSYNTASMTLKALEALDLHNRSTRFDCFVIDNASTDGSVEQISAAFPMVRVISLRKNVGFARANNIAASYCTTPYFLLLNPDTEADAGAVNALMTFAKTTPSAGIWGGRTVFSDRTLNKASCWAAPSPRSLLYRAVGFSRIFAQSNMFNPEAYGGWKRDDVRQVDIVVGCFLLIKRDIWNRLGGFNEKYFMYGEDADLCLRARALGSHPIITPNAQIIHHVGASTKHNEEKAILVMKARVSLIQDHWPAWQVRYGIFLMWLWSALRFVITRPLAYSRNSKNVLRAQRWQLIWFNRRIWLNGYDQA</sequence>
<name>A0A0F9P889_9ZZZZ</name>
<accession>A0A0F9P889</accession>
<gene>
    <name evidence="2" type="ORF">LCGC14_0933730</name>
</gene>
<dbReference type="InterPro" id="IPR029044">
    <property type="entry name" value="Nucleotide-diphossugar_trans"/>
</dbReference>
<dbReference type="Gene3D" id="3.90.550.10">
    <property type="entry name" value="Spore Coat Polysaccharide Biosynthesis Protein SpsA, Chain A"/>
    <property type="match status" value="1"/>
</dbReference>
<feature type="domain" description="Glycosyltransferase 2-like" evidence="1">
    <location>
        <begin position="20"/>
        <end position="148"/>
    </location>
</feature>
<dbReference type="AlphaFoldDB" id="A0A0F9P889"/>